<accession>A0ABS5LXY9</accession>
<dbReference type="Proteomes" id="UP001647436">
    <property type="component" value="Unassembled WGS sequence"/>
</dbReference>
<gene>
    <name evidence="1" type="ORF">DJFAAGMI_04150</name>
</gene>
<comment type="caution">
    <text evidence="1">The sequence shown here is derived from an EMBL/GenBank/DDBJ whole genome shotgun (WGS) entry which is preliminary data.</text>
</comment>
<organism evidence="1 2">
    <name type="scientific">Comamonas brasiliensis</name>
    <dbReference type="NCBI Taxonomy" id="1812482"/>
    <lineage>
        <taxon>Bacteria</taxon>
        <taxon>Pseudomonadati</taxon>
        <taxon>Pseudomonadota</taxon>
        <taxon>Betaproteobacteria</taxon>
        <taxon>Burkholderiales</taxon>
        <taxon>Comamonadaceae</taxon>
        <taxon>Comamonas</taxon>
    </lineage>
</organism>
<protein>
    <submittedName>
        <fullName evidence="1">Uncharacterized protein</fullName>
    </submittedName>
</protein>
<sequence>MAGYVIAHAGLSIDARSVGNGSGNRTVVGTSDGDGYGLSRCPAVTVVDGHGDGIGDLLTFRQGLHVLVGVVQVVGPVARAVHGEGAVAALAAVVHAPGVRVGGVDVADVELAGGGGSTVLDHSAVSVATENGGIVGADDDDSQCRSRAGTVLIDQGVGKGLNQGLTFSQCLHSLQAVIELIAVAAVGIEDDLAVQPLVCTNQSHTMFCDAAFTQLVVAQNIALQGRYSILEGHARVRTSLGSARRLGRRPLIGAFRQSAHPTEKRKHCSHWSRTSVFQRQRRHGLNDAGKTHKSAATFAAAGQCGCRGIQLIERVPSGIDGRNDLVDLGARRARYSSFFHCRRLNQVSSEMHILVLAHYQRWLPISLQLHGAAGRRNDLGIGGNTHAFMEYRQIAIRTTHPSLASEFGNENGLSCHEGLPIQSD</sequence>
<proteinExistence type="predicted"/>
<evidence type="ECO:0000313" key="1">
    <source>
        <dbReference type="EMBL" id="MBS3021378.1"/>
    </source>
</evidence>
<reference evidence="1 2" key="1">
    <citation type="submission" date="2020-03" db="EMBL/GenBank/DDBJ databases">
        <title>The role of nitrogen metabolism on polyethylene biodegradation.</title>
        <authorList>
            <person name="Peixoto J."/>
            <person name="Vizzotto C.S."/>
            <person name="Ramos A."/>
            <person name="Alves G."/>
            <person name="Steindorff A."/>
            <person name="Kruger R."/>
        </authorList>
    </citation>
    <scope>NUCLEOTIDE SEQUENCE [LARGE SCALE GENOMIC DNA]</scope>
    <source>
        <strain evidence="1 2">PE63</strain>
    </source>
</reference>
<dbReference type="EMBL" id="JAANES010000005">
    <property type="protein sequence ID" value="MBS3021378.1"/>
    <property type="molecule type" value="Genomic_DNA"/>
</dbReference>
<evidence type="ECO:0000313" key="2">
    <source>
        <dbReference type="Proteomes" id="UP001647436"/>
    </source>
</evidence>
<keyword evidence="2" id="KW-1185">Reference proteome</keyword>
<name>A0ABS5LXY9_9BURK</name>